<dbReference type="Proteomes" id="UP001211907">
    <property type="component" value="Unassembled WGS sequence"/>
</dbReference>
<feature type="transmembrane region" description="Helical" evidence="9">
    <location>
        <begin position="374"/>
        <end position="391"/>
    </location>
</feature>
<gene>
    <name evidence="10" type="ORF">HK100_008297</name>
</gene>
<keyword evidence="11" id="KW-1185">Reference proteome</keyword>
<keyword evidence="2" id="KW-0813">Transport</keyword>
<sequence length="511" mass="57990">MNGKHPFVITKRSSIWMAPLQQVRKLSAHFMSREAVHNPAYRVLNSVTRNVNNPYYKIMIHAFRLKGTIIPSIGPVIFAVFIESVIVAVLFLRYQLPINLDDRMISMMGSAIAMLLAFRTNRSFERYNQGSQLWTNLSSQIRHSARLLWTNITPKTEAAQNEKMQIMKLLLATAVATKYALRGVDPYNFKDLVQLLADDYETHDTADSLRLKKKALSASVSNMGSSPTLFSETITKDPLQAMNKICLNQERVRPMSTVTPTLPKYTSEPDTFQSKNKSHRPLSFQGSMPTSKFSKSSQRYQMPASLQRRCIGNVINVPLDILHHINKYVRLQCKSGTLASEDVPPTTSAISIAIESVTKFEQILYFPLPATYDIHLKHVLLLYFLLLPLQLVKSMGYSMILATFIMSLTFFGTDAIAGEISDPFGNDENDLPLDYFCQKLRDDIEYIMDKAFDGDVLEDDDGIKRAERTSERLYDEEDETDDSTCMRKSLVRVATFPVATNGHAINLRKRN</sequence>
<dbReference type="AlphaFoldDB" id="A0AAD5T6N5"/>
<keyword evidence="4 9" id="KW-0812">Transmembrane</keyword>
<feature type="transmembrane region" description="Helical" evidence="9">
    <location>
        <begin position="69"/>
        <end position="92"/>
    </location>
</feature>
<feature type="transmembrane region" description="Helical" evidence="9">
    <location>
        <begin position="104"/>
        <end position="121"/>
    </location>
</feature>
<keyword evidence="6" id="KW-0406">Ion transport</keyword>
<evidence type="ECO:0000313" key="11">
    <source>
        <dbReference type="Proteomes" id="UP001211907"/>
    </source>
</evidence>
<comment type="caution">
    <text evidence="10">The sequence shown here is derived from an EMBL/GenBank/DDBJ whole genome shotgun (WGS) entry which is preliminary data.</text>
</comment>
<organism evidence="10 11">
    <name type="scientific">Physocladia obscura</name>
    <dbReference type="NCBI Taxonomy" id="109957"/>
    <lineage>
        <taxon>Eukaryota</taxon>
        <taxon>Fungi</taxon>
        <taxon>Fungi incertae sedis</taxon>
        <taxon>Chytridiomycota</taxon>
        <taxon>Chytridiomycota incertae sedis</taxon>
        <taxon>Chytridiomycetes</taxon>
        <taxon>Chytridiales</taxon>
        <taxon>Chytriomycetaceae</taxon>
        <taxon>Physocladia</taxon>
    </lineage>
</organism>
<dbReference type="PANTHER" id="PTHR33281:SF19">
    <property type="entry name" value="VOLTAGE-DEPENDENT ANION CHANNEL-FORMING PROTEIN YNEE"/>
    <property type="match status" value="1"/>
</dbReference>
<keyword evidence="7 9" id="KW-0472">Membrane</keyword>
<dbReference type="GO" id="GO:0005254">
    <property type="term" value="F:chloride channel activity"/>
    <property type="evidence" value="ECO:0007669"/>
    <property type="project" value="InterPro"/>
</dbReference>
<name>A0AAD5T6N5_9FUNG</name>
<proteinExistence type="predicted"/>
<evidence type="ECO:0000256" key="8">
    <source>
        <dbReference type="SAM" id="MobiDB-lite"/>
    </source>
</evidence>
<evidence type="ECO:0000256" key="9">
    <source>
        <dbReference type="SAM" id="Phobius"/>
    </source>
</evidence>
<evidence type="ECO:0000256" key="2">
    <source>
        <dbReference type="ARBA" id="ARBA00022448"/>
    </source>
</evidence>
<evidence type="ECO:0000256" key="6">
    <source>
        <dbReference type="ARBA" id="ARBA00023065"/>
    </source>
</evidence>
<evidence type="ECO:0000256" key="7">
    <source>
        <dbReference type="ARBA" id="ARBA00023136"/>
    </source>
</evidence>
<feature type="compositionally biased region" description="Polar residues" evidence="8">
    <location>
        <begin position="284"/>
        <end position="294"/>
    </location>
</feature>
<dbReference type="InterPro" id="IPR044669">
    <property type="entry name" value="YneE/VCCN1/2-like"/>
</dbReference>
<evidence type="ECO:0000256" key="3">
    <source>
        <dbReference type="ARBA" id="ARBA00022475"/>
    </source>
</evidence>
<reference evidence="10" key="1">
    <citation type="submission" date="2020-05" db="EMBL/GenBank/DDBJ databases">
        <title>Phylogenomic resolution of chytrid fungi.</title>
        <authorList>
            <person name="Stajich J.E."/>
            <person name="Amses K."/>
            <person name="Simmons R."/>
            <person name="Seto K."/>
            <person name="Myers J."/>
            <person name="Bonds A."/>
            <person name="Quandt C.A."/>
            <person name="Barry K."/>
            <person name="Liu P."/>
            <person name="Grigoriev I."/>
            <person name="Longcore J.E."/>
            <person name="James T.Y."/>
        </authorList>
    </citation>
    <scope>NUCLEOTIDE SEQUENCE</scope>
    <source>
        <strain evidence="10">JEL0513</strain>
    </source>
</reference>
<evidence type="ECO:0000256" key="4">
    <source>
        <dbReference type="ARBA" id="ARBA00022692"/>
    </source>
</evidence>
<dbReference type="EMBL" id="JADGJH010000401">
    <property type="protein sequence ID" value="KAJ3130011.1"/>
    <property type="molecule type" value="Genomic_DNA"/>
</dbReference>
<comment type="subcellular location">
    <subcellularLocation>
        <location evidence="1">Cell membrane</location>
        <topology evidence="1">Multi-pass membrane protein</topology>
    </subcellularLocation>
</comment>
<keyword evidence="3" id="KW-1003">Cell membrane</keyword>
<dbReference type="PANTHER" id="PTHR33281">
    <property type="entry name" value="UPF0187 PROTEIN YNEE"/>
    <property type="match status" value="1"/>
</dbReference>
<feature type="region of interest" description="Disordered" evidence="8">
    <location>
        <begin position="259"/>
        <end position="294"/>
    </location>
</feature>
<evidence type="ECO:0000256" key="1">
    <source>
        <dbReference type="ARBA" id="ARBA00004651"/>
    </source>
</evidence>
<dbReference type="Pfam" id="PF25539">
    <property type="entry name" value="Bestrophin_2"/>
    <property type="match status" value="2"/>
</dbReference>
<evidence type="ECO:0000313" key="10">
    <source>
        <dbReference type="EMBL" id="KAJ3130011.1"/>
    </source>
</evidence>
<protein>
    <submittedName>
        <fullName evidence="10">Uncharacterized protein</fullName>
    </submittedName>
</protein>
<keyword evidence="5 9" id="KW-1133">Transmembrane helix</keyword>
<accession>A0AAD5T6N5</accession>
<evidence type="ECO:0000256" key="5">
    <source>
        <dbReference type="ARBA" id="ARBA00022989"/>
    </source>
</evidence>
<dbReference type="GO" id="GO:0005886">
    <property type="term" value="C:plasma membrane"/>
    <property type="evidence" value="ECO:0007669"/>
    <property type="project" value="UniProtKB-SubCell"/>
</dbReference>